<sequence length="237" mass="25144">MAVFVVLLAISSFAGITAAAEEDEKLIHVSGTGKVTTSPDVAEISLAVQTEDQDGLFAQQENARRMSECISALKTLGLTDEDIKTTGYSMYSYKTDSDSPFGGEKTVYRVTNTLLVKTTKTDMAGEIIDKAIANGANSVNYVSFTLSDEKSQSLRSEALTKAVTQARLDADSVSAALGVSILGVQSVNVGSSYTPYTYAESNYKSMSMDSAAGTYPTPIQADTVDVTASVSISYIIR</sequence>
<dbReference type="PANTHER" id="PTHR34387:SF2">
    <property type="entry name" value="SLR1258 PROTEIN"/>
    <property type="match status" value="1"/>
</dbReference>
<dbReference type="Gene3D" id="3.30.70.2970">
    <property type="entry name" value="Protein of unknown function (DUF541), domain 2"/>
    <property type="match status" value="1"/>
</dbReference>
<dbReference type="EMBL" id="CP091092">
    <property type="protein sequence ID" value="WFN36047.1"/>
    <property type="molecule type" value="Genomic_DNA"/>
</dbReference>
<evidence type="ECO:0000313" key="1">
    <source>
        <dbReference type="EMBL" id="WFN36047.1"/>
    </source>
</evidence>
<dbReference type="Pfam" id="PF04402">
    <property type="entry name" value="SIMPL"/>
    <property type="match status" value="1"/>
</dbReference>
<evidence type="ECO:0000313" key="2">
    <source>
        <dbReference type="Proteomes" id="UP001218895"/>
    </source>
</evidence>
<keyword evidence="2" id="KW-1185">Reference proteome</keyword>
<dbReference type="AlphaFoldDB" id="A0AAF0FPD5"/>
<dbReference type="InterPro" id="IPR052022">
    <property type="entry name" value="26kDa_periplasmic_antigen"/>
</dbReference>
<dbReference type="InterPro" id="IPR007497">
    <property type="entry name" value="SIMPL/DUF541"/>
</dbReference>
<dbReference type="Proteomes" id="UP001218895">
    <property type="component" value="Chromosome"/>
</dbReference>
<dbReference type="RefSeq" id="WP_278098885.1">
    <property type="nucleotide sequence ID" value="NZ_CP091092.1"/>
</dbReference>
<name>A0AAF0FPD5_9EURY</name>
<dbReference type="KEGG" id="manq:L1994_07785"/>
<dbReference type="GO" id="GO:0006974">
    <property type="term" value="P:DNA damage response"/>
    <property type="evidence" value="ECO:0007669"/>
    <property type="project" value="TreeGrafter"/>
</dbReference>
<reference evidence="1" key="1">
    <citation type="submission" date="2022-01" db="EMBL/GenBank/DDBJ databases">
        <title>Complete genome of Methanomicrobium antiquum DSM 21220.</title>
        <authorList>
            <person name="Chen S.-C."/>
            <person name="You Y.-T."/>
            <person name="Zhou Y.-Z."/>
            <person name="Lai M.-C."/>
        </authorList>
    </citation>
    <scope>NUCLEOTIDE SEQUENCE</scope>
    <source>
        <strain evidence="1">DSM 21220</strain>
    </source>
</reference>
<proteinExistence type="predicted"/>
<accession>A0AAF0FPD5</accession>
<dbReference type="GeneID" id="79950289"/>
<dbReference type="Gene3D" id="3.30.110.170">
    <property type="entry name" value="Protein of unknown function (DUF541), domain 1"/>
    <property type="match status" value="1"/>
</dbReference>
<dbReference type="PANTHER" id="PTHR34387">
    <property type="entry name" value="SLR1258 PROTEIN"/>
    <property type="match status" value="1"/>
</dbReference>
<protein>
    <submittedName>
        <fullName evidence="1">SIMPL domain-containing protein</fullName>
    </submittedName>
</protein>
<gene>
    <name evidence="1" type="ORF">L1994_07785</name>
</gene>
<organism evidence="1 2">
    <name type="scientific">Methanomicrobium antiquum</name>
    <dbReference type="NCBI Taxonomy" id="487686"/>
    <lineage>
        <taxon>Archaea</taxon>
        <taxon>Methanobacteriati</taxon>
        <taxon>Methanobacteriota</taxon>
        <taxon>Stenosarchaea group</taxon>
        <taxon>Methanomicrobia</taxon>
        <taxon>Methanomicrobiales</taxon>
        <taxon>Methanomicrobiaceae</taxon>
        <taxon>Methanomicrobium</taxon>
    </lineage>
</organism>